<name>A0ABQ9ZDK3_9CRUS</name>
<protein>
    <submittedName>
        <fullName evidence="1">Uncharacterized protein</fullName>
    </submittedName>
</protein>
<accession>A0ABQ9ZDK3</accession>
<proteinExistence type="predicted"/>
<evidence type="ECO:0000313" key="1">
    <source>
        <dbReference type="EMBL" id="KAK4010997.1"/>
    </source>
</evidence>
<reference evidence="1 2" key="1">
    <citation type="journal article" date="2023" name="Nucleic Acids Res.">
        <title>The hologenome of Daphnia magna reveals possible DNA methylation and microbiome-mediated evolution of the host genome.</title>
        <authorList>
            <person name="Chaturvedi A."/>
            <person name="Li X."/>
            <person name="Dhandapani V."/>
            <person name="Marshall H."/>
            <person name="Kissane S."/>
            <person name="Cuenca-Cambronero M."/>
            <person name="Asole G."/>
            <person name="Calvet F."/>
            <person name="Ruiz-Romero M."/>
            <person name="Marangio P."/>
            <person name="Guigo R."/>
            <person name="Rago D."/>
            <person name="Mirbahai L."/>
            <person name="Eastwood N."/>
            <person name="Colbourne J.K."/>
            <person name="Zhou J."/>
            <person name="Mallon E."/>
            <person name="Orsini L."/>
        </authorList>
    </citation>
    <scope>NUCLEOTIDE SEQUENCE [LARGE SCALE GENOMIC DNA]</scope>
    <source>
        <strain evidence="1">LRV0_1</strain>
    </source>
</reference>
<gene>
    <name evidence="1" type="ORF">OUZ56_020117</name>
</gene>
<sequence length="109" mass="12592">MKWQPTRRIKVVIVRRLSYTFYTNCGRPATHFCDAAVDSILEPPMSISSLKTNSICVTVEPRRVYFSIEKQSVINQRPFKVRIWPEIPPAGVHQKGRNVCAIRTAYDVR</sequence>
<organism evidence="1 2">
    <name type="scientific">Daphnia magna</name>
    <dbReference type="NCBI Taxonomy" id="35525"/>
    <lineage>
        <taxon>Eukaryota</taxon>
        <taxon>Metazoa</taxon>
        <taxon>Ecdysozoa</taxon>
        <taxon>Arthropoda</taxon>
        <taxon>Crustacea</taxon>
        <taxon>Branchiopoda</taxon>
        <taxon>Diplostraca</taxon>
        <taxon>Cladocera</taxon>
        <taxon>Anomopoda</taxon>
        <taxon>Daphniidae</taxon>
        <taxon>Daphnia</taxon>
    </lineage>
</organism>
<dbReference type="EMBL" id="JAOYFB010000003">
    <property type="protein sequence ID" value="KAK4010997.1"/>
    <property type="molecule type" value="Genomic_DNA"/>
</dbReference>
<dbReference type="Proteomes" id="UP001234178">
    <property type="component" value="Unassembled WGS sequence"/>
</dbReference>
<evidence type="ECO:0000313" key="2">
    <source>
        <dbReference type="Proteomes" id="UP001234178"/>
    </source>
</evidence>
<keyword evidence="2" id="KW-1185">Reference proteome</keyword>
<comment type="caution">
    <text evidence="1">The sequence shown here is derived from an EMBL/GenBank/DDBJ whole genome shotgun (WGS) entry which is preliminary data.</text>
</comment>